<accession>A0ABD2HPK3</accession>
<evidence type="ECO:0000313" key="2">
    <source>
        <dbReference type="Proteomes" id="UP001620626"/>
    </source>
</evidence>
<proteinExistence type="predicted"/>
<keyword evidence="2" id="KW-1185">Reference proteome</keyword>
<gene>
    <name evidence="1" type="ORF">niasHT_038289</name>
</gene>
<protein>
    <submittedName>
        <fullName evidence="1">Uncharacterized protein</fullName>
    </submittedName>
</protein>
<reference evidence="1 2" key="1">
    <citation type="submission" date="2024-10" db="EMBL/GenBank/DDBJ databases">
        <authorList>
            <person name="Kim D."/>
        </authorList>
    </citation>
    <scope>NUCLEOTIDE SEQUENCE [LARGE SCALE GENOMIC DNA]</scope>
    <source>
        <strain evidence="1">BH-2024</strain>
    </source>
</reference>
<sequence length="104" mass="11312">MLFLVASDLRNAAVSAVDELCETVRSGMRGIFTSSESAEVRGTVADKGGGGEAYFISIGKGYRPLLSRFVSSAELKALPNKHSEENCAIFFRSTTEWTTDQQKN</sequence>
<name>A0ABD2HPK3_9BILA</name>
<dbReference type="EMBL" id="JBICBT010001398">
    <property type="protein sequence ID" value="KAL3069022.1"/>
    <property type="molecule type" value="Genomic_DNA"/>
</dbReference>
<evidence type="ECO:0000313" key="1">
    <source>
        <dbReference type="EMBL" id="KAL3069022.1"/>
    </source>
</evidence>
<comment type="caution">
    <text evidence="1">The sequence shown here is derived from an EMBL/GenBank/DDBJ whole genome shotgun (WGS) entry which is preliminary data.</text>
</comment>
<dbReference type="Proteomes" id="UP001620626">
    <property type="component" value="Unassembled WGS sequence"/>
</dbReference>
<organism evidence="1 2">
    <name type="scientific">Heterodera trifolii</name>
    <dbReference type="NCBI Taxonomy" id="157864"/>
    <lineage>
        <taxon>Eukaryota</taxon>
        <taxon>Metazoa</taxon>
        <taxon>Ecdysozoa</taxon>
        <taxon>Nematoda</taxon>
        <taxon>Chromadorea</taxon>
        <taxon>Rhabditida</taxon>
        <taxon>Tylenchina</taxon>
        <taxon>Tylenchomorpha</taxon>
        <taxon>Tylenchoidea</taxon>
        <taxon>Heteroderidae</taxon>
        <taxon>Heteroderinae</taxon>
        <taxon>Heterodera</taxon>
    </lineage>
</organism>
<dbReference type="AlphaFoldDB" id="A0ABD2HPK3"/>